<evidence type="ECO:0000313" key="1">
    <source>
        <dbReference type="EMBL" id="KAG7441175.1"/>
    </source>
</evidence>
<dbReference type="GeneID" id="66106032"/>
<comment type="caution">
    <text evidence="1">The sequence shown here is derived from an EMBL/GenBank/DDBJ whole genome shotgun (WGS) entry which is preliminary data.</text>
</comment>
<gene>
    <name evidence="1" type="ORF">BT62DRAFT_909094</name>
</gene>
<feature type="non-terminal residue" evidence="1">
    <location>
        <position position="1"/>
    </location>
</feature>
<dbReference type="RefSeq" id="XP_043034675.1">
    <property type="nucleotide sequence ID" value="XM_043183735.1"/>
</dbReference>
<organism evidence="1 2">
    <name type="scientific">Guyanagaster necrorhizus</name>
    <dbReference type="NCBI Taxonomy" id="856835"/>
    <lineage>
        <taxon>Eukaryota</taxon>
        <taxon>Fungi</taxon>
        <taxon>Dikarya</taxon>
        <taxon>Basidiomycota</taxon>
        <taxon>Agaricomycotina</taxon>
        <taxon>Agaricomycetes</taxon>
        <taxon>Agaricomycetidae</taxon>
        <taxon>Agaricales</taxon>
        <taxon>Marasmiineae</taxon>
        <taxon>Physalacriaceae</taxon>
        <taxon>Guyanagaster</taxon>
    </lineage>
</organism>
<evidence type="ECO:0000313" key="2">
    <source>
        <dbReference type="Proteomes" id="UP000812287"/>
    </source>
</evidence>
<sequence>LLFENEVEKQLTLQDAYDQKEAQIHKMMYETVSTLIFMQIKNKPSAAVMWKKLTSIFEEKVF</sequence>
<name>A0A9P7VII1_9AGAR</name>
<dbReference type="Pfam" id="PF14223">
    <property type="entry name" value="Retrotran_gag_2"/>
    <property type="match status" value="1"/>
</dbReference>
<reference evidence="1" key="1">
    <citation type="submission" date="2020-11" db="EMBL/GenBank/DDBJ databases">
        <title>Adaptations for nitrogen fixation in a non-lichenized fungal sporocarp promotes dispersal by wood-feeding termites.</title>
        <authorList>
            <consortium name="DOE Joint Genome Institute"/>
            <person name="Koch R.A."/>
            <person name="Yoon G."/>
            <person name="Arayal U."/>
            <person name="Lail K."/>
            <person name="Amirebrahimi M."/>
            <person name="Labutti K."/>
            <person name="Lipzen A."/>
            <person name="Riley R."/>
            <person name="Barry K."/>
            <person name="Henrissat B."/>
            <person name="Grigoriev I.V."/>
            <person name="Herr J.R."/>
            <person name="Aime M.C."/>
        </authorList>
    </citation>
    <scope>NUCLEOTIDE SEQUENCE</scope>
    <source>
        <strain evidence="1">MCA 3950</strain>
    </source>
</reference>
<dbReference type="AlphaFoldDB" id="A0A9P7VII1"/>
<proteinExistence type="predicted"/>
<dbReference type="Proteomes" id="UP000812287">
    <property type="component" value="Unassembled WGS sequence"/>
</dbReference>
<dbReference type="EMBL" id="MU250563">
    <property type="protein sequence ID" value="KAG7441175.1"/>
    <property type="molecule type" value="Genomic_DNA"/>
</dbReference>
<protein>
    <submittedName>
        <fullName evidence="1">Uncharacterized protein</fullName>
    </submittedName>
</protein>
<keyword evidence="2" id="KW-1185">Reference proteome</keyword>
<accession>A0A9P7VII1</accession>
<dbReference type="OrthoDB" id="3015170at2759"/>